<accession>A0A1R3L1R9</accession>
<gene>
    <name evidence="2" type="ORF">COLO4_01921</name>
</gene>
<reference evidence="3" key="1">
    <citation type="submission" date="2013-09" db="EMBL/GenBank/DDBJ databases">
        <title>Corchorus olitorius genome sequencing.</title>
        <authorList>
            <person name="Alam M."/>
            <person name="Haque M.S."/>
            <person name="Islam M.S."/>
            <person name="Emdad E.M."/>
            <person name="Islam M.M."/>
            <person name="Ahmed B."/>
            <person name="Halim A."/>
            <person name="Hossen Q.M.M."/>
            <person name="Hossain M.Z."/>
            <person name="Ahmed R."/>
            <person name="Khan M.M."/>
            <person name="Islam R."/>
            <person name="Rashid M.M."/>
            <person name="Khan S.A."/>
            <person name="Rahman M.S."/>
            <person name="Alam M."/>
            <person name="Yahiya A.S."/>
            <person name="Khan M.S."/>
            <person name="Azam M.S."/>
            <person name="Haque T."/>
            <person name="Lashkar M.Z.H."/>
            <person name="Akhand A.I."/>
            <person name="Morshed G."/>
            <person name="Roy S."/>
            <person name="Uddin K.S."/>
            <person name="Rabeya T."/>
            <person name="Hossain A.S."/>
            <person name="Chowdhury A."/>
            <person name="Snigdha A.R."/>
            <person name="Mortoza M.S."/>
            <person name="Matin S.A."/>
            <person name="Hoque S.M.E."/>
            <person name="Islam M.K."/>
            <person name="Roy D.K."/>
            <person name="Haider R."/>
            <person name="Moosa M.M."/>
            <person name="Elias S.M."/>
            <person name="Hasan A.M."/>
            <person name="Jahan S."/>
            <person name="Shafiuddin M."/>
            <person name="Mahmood N."/>
            <person name="Shommy N.S."/>
        </authorList>
    </citation>
    <scope>NUCLEOTIDE SEQUENCE [LARGE SCALE GENOMIC DNA]</scope>
    <source>
        <strain evidence="3">cv. O-4</strain>
    </source>
</reference>
<evidence type="ECO:0000313" key="3">
    <source>
        <dbReference type="Proteomes" id="UP000187203"/>
    </source>
</evidence>
<evidence type="ECO:0000313" key="2">
    <source>
        <dbReference type="EMBL" id="OMP13296.1"/>
    </source>
</evidence>
<protein>
    <submittedName>
        <fullName evidence="2">Uncharacterized protein</fullName>
    </submittedName>
</protein>
<evidence type="ECO:0000256" key="1">
    <source>
        <dbReference type="SAM" id="MobiDB-lite"/>
    </source>
</evidence>
<comment type="caution">
    <text evidence="2">The sequence shown here is derived from an EMBL/GenBank/DDBJ whole genome shotgun (WGS) entry which is preliminary data.</text>
</comment>
<dbReference type="Proteomes" id="UP000187203">
    <property type="component" value="Unassembled WGS sequence"/>
</dbReference>
<dbReference type="EMBL" id="AWUE01004623">
    <property type="protein sequence ID" value="OMP13296.1"/>
    <property type="molecule type" value="Genomic_DNA"/>
</dbReference>
<organism evidence="2 3">
    <name type="scientific">Corchorus olitorius</name>
    <dbReference type="NCBI Taxonomy" id="93759"/>
    <lineage>
        <taxon>Eukaryota</taxon>
        <taxon>Viridiplantae</taxon>
        <taxon>Streptophyta</taxon>
        <taxon>Embryophyta</taxon>
        <taxon>Tracheophyta</taxon>
        <taxon>Spermatophyta</taxon>
        <taxon>Magnoliopsida</taxon>
        <taxon>eudicotyledons</taxon>
        <taxon>Gunneridae</taxon>
        <taxon>Pentapetalae</taxon>
        <taxon>rosids</taxon>
        <taxon>malvids</taxon>
        <taxon>Malvales</taxon>
        <taxon>Malvaceae</taxon>
        <taxon>Grewioideae</taxon>
        <taxon>Apeibeae</taxon>
        <taxon>Corchorus</taxon>
    </lineage>
</organism>
<sequence>MSDMIRGFVDLIECQFQITYSSERLRDSLELREDQSLIYIRHVILKVVRDYTPCGRDGSNLLMLWLRIIGYVNLDSIDLPSLLHNPIILERLYTRGIADYSPPQLCLDQVFKHIRLINSTDRSFNLDIVGEVQQSFVVTTQPTALASLYTSFVIKDSNNSTVHNVKIVLRTPEGQDNPPMMQPLKPAPSFGNRDEIVRPSNSP</sequence>
<feature type="region of interest" description="Disordered" evidence="1">
    <location>
        <begin position="172"/>
        <end position="203"/>
    </location>
</feature>
<dbReference type="AlphaFoldDB" id="A0A1R3L1R9"/>
<name>A0A1R3L1R9_9ROSI</name>
<keyword evidence="3" id="KW-1185">Reference proteome</keyword>
<proteinExistence type="predicted"/>